<dbReference type="Proteomes" id="UP001187734">
    <property type="component" value="Unassembled WGS sequence"/>
</dbReference>
<dbReference type="EMBL" id="ONZP01000127">
    <property type="protein sequence ID" value="SPJ74552.1"/>
    <property type="molecule type" value="Genomic_DNA"/>
</dbReference>
<proteinExistence type="predicted"/>
<reference evidence="1" key="1">
    <citation type="submission" date="2018-03" db="EMBL/GenBank/DDBJ databases">
        <authorList>
            <person name="Guldener U."/>
        </authorList>
    </citation>
    <scope>NUCLEOTIDE SEQUENCE</scope>
</reference>
<comment type="caution">
    <text evidence="1">The sequence shown here is derived from an EMBL/GenBank/DDBJ whole genome shotgun (WGS) entry which is preliminary data.</text>
</comment>
<accession>A0AAE8SGK5</accession>
<keyword evidence="2" id="KW-1185">Reference proteome</keyword>
<sequence>MAQSITTTEIASTHKYWRCKQDFINSQVCDKINEIDVKQCKSCKAKRDVGDEALNSYSAKIGKLVQADRDGTEHWQYNKTE</sequence>
<evidence type="ECO:0008006" key="3">
    <source>
        <dbReference type="Google" id="ProtNLM"/>
    </source>
</evidence>
<organism evidence="1 2">
    <name type="scientific">Fusarium torulosum</name>
    <dbReference type="NCBI Taxonomy" id="33205"/>
    <lineage>
        <taxon>Eukaryota</taxon>
        <taxon>Fungi</taxon>
        <taxon>Dikarya</taxon>
        <taxon>Ascomycota</taxon>
        <taxon>Pezizomycotina</taxon>
        <taxon>Sordariomycetes</taxon>
        <taxon>Hypocreomycetidae</taxon>
        <taxon>Hypocreales</taxon>
        <taxon>Nectriaceae</taxon>
        <taxon>Fusarium</taxon>
    </lineage>
</organism>
<evidence type="ECO:0000313" key="1">
    <source>
        <dbReference type="EMBL" id="SPJ74552.1"/>
    </source>
</evidence>
<gene>
    <name evidence="1" type="ORF">FTOL_04283</name>
</gene>
<name>A0AAE8SGK5_9HYPO</name>
<protein>
    <recommendedName>
        <fullName evidence="3">RanBP2-type domain-containing protein</fullName>
    </recommendedName>
</protein>
<dbReference type="AlphaFoldDB" id="A0AAE8SGK5"/>
<evidence type="ECO:0000313" key="2">
    <source>
        <dbReference type="Proteomes" id="UP001187734"/>
    </source>
</evidence>